<dbReference type="EMBL" id="GEDG01024986">
    <property type="protein sequence ID" value="JAP15567.1"/>
    <property type="molecule type" value="Transcribed_RNA"/>
</dbReference>
<accession>A0A0V0H5D8</accession>
<keyword evidence="1" id="KW-1133">Transmembrane helix</keyword>
<evidence type="ECO:0000313" key="2">
    <source>
        <dbReference type="EMBL" id="JAP15567.1"/>
    </source>
</evidence>
<sequence length="75" mass="8885">MSQNLKEKVLVRISERIQILNSEFPQKSTLISPYIISFLFICKGGIFGVGKFRVEEKYWGMLGKRLEIFFSWNFF</sequence>
<protein>
    <submittedName>
        <fullName evidence="2">Putative ovule protein</fullName>
    </submittedName>
</protein>
<keyword evidence="1" id="KW-0472">Membrane</keyword>
<dbReference type="AlphaFoldDB" id="A0A0V0H5D8"/>
<organism evidence="2">
    <name type="scientific">Solanum chacoense</name>
    <name type="common">Chaco potato</name>
    <dbReference type="NCBI Taxonomy" id="4108"/>
    <lineage>
        <taxon>Eukaryota</taxon>
        <taxon>Viridiplantae</taxon>
        <taxon>Streptophyta</taxon>
        <taxon>Embryophyta</taxon>
        <taxon>Tracheophyta</taxon>
        <taxon>Spermatophyta</taxon>
        <taxon>Magnoliopsida</taxon>
        <taxon>eudicotyledons</taxon>
        <taxon>Gunneridae</taxon>
        <taxon>Pentapetalae</taxon>
        <taxon>asterids</taxon>
        <taxon>lamiids</taxon>
        <taxon>Solanales</taxon>
        <taxon>Solanaceae</taxon>
        <taxon>Solanoideae</taxon>
        <taxon>Solaneae</taxon>
        <taxon>Solanum</taxon>
    </lineage>
</organism>
<reference evidence="2" key="1">
    <citation type="submission" date="2015-12" db="EMBL/GenBank/DDBJ databases">
        <title>Gene expression during late stages of embryo sac development: a critical building block for successful pollen-pistil interactions.</title>
        <authorList>
            <person name="Liu Y."/>
            <person name="Joly V."/>
            <person name="Sabar M."/>
            <person name="Matton D.P."/>
        </authorList>
    </citation>
    <scope>NUCLEOTIDE SEQUENCE</scope>
</reference>
<evidence type="ECO:0000256" key="1">
    <source>
        <dbReference type="SAM" id="Phobius"/>
    </source>
</evidence>
<feature type="transmembrane region" description="Helical" evidence="1">
    <location>
        <begin position="31"/>
        <end position="52"/>
    </location>
</feature>
<name>A0A0V0H5D8_SOLCH</name>
<keyword evidence="1" id="KW-0812">Transmembrane</keyword>
<proteinExistence type="predicted"/>